<sequence length="348" mass="38524">MEKPVFQQKGPQTMLGKILRFFRSSPRPARRERPLDSAPAPKLGLALSSGGARGLAHVGVLQVLEENGIEVHAIAGSSMGAYIGALWAVGFSGKALEDLAAEMQDRRQLWKLADPMFPPMKGLFHGHKARAHLERSLGDVCFEDLERRLLVVTLDIDTKERLVRRRGKIADAVHASCAMPGIIAPVMLDGHRCVDGGVIDPVPVGALHKFSDVDRVLAISTIPTFADVDEGFCRVEEVPDLGLWKRCGIAVNRNINFMARGNIIDTFRQSIRAAQIRLAHESCKRADLCLRPEHFFAPWHDYSGFRRFIDAGRQVALDHLDEIRALLRPDFQADETPSVQPMVGHDVA</sequence>
<evidence type="ECO:0000313" key="6">
    <source>
        <dbReference type="EMBL" id="MEK7950130.1"/>
    </source>
</evidence>
<keyword evidence="3 4" id="KW-0443">Lipid metabolism</keyword>
<keyword evidence="1 4" id="KW-0378">Hydrolase</keyword>
<dbReference type="PANTHER" id="PTHR14226">
    <property type="entry name" value="NEUROPATHY TARGET ESTERASE/SWISS CHEESE D.MELANOGASTER"/>
    <property type="match status" value="1"/>
</dbReference>
<dbReference type="PANTHER" id="PTHR14226:SF29">
    <property type="entry name" value="NEUROPATHY TARGET ESTERASE SWS"/>
    <property type="match status" value="1"/>
</dbReference>
<reference evidence="6 7" key="1">
    <citation type="submission" date="2024-04" db="EMBL/GenBank/DDBJ databases">
        <title>Luteolibacter sp. isolated from soil.</title>
        <authorList>
            <person name="An J."/>
        </authorList>
    </citation>
    <scope>NUCLEOTIDE SEQUENCE [LARGE SCALE GENOMIC DNA]</scope>
    <source>
        <strain evidence="6 7">Y139</strain>
    </source>
</reference>
<dbReference type="EMBL" id="JBBUKT010000002">
    <property type="protein sequence ID" value="MEK7950130.1"/>
    <property type="molecule type" value="Genomic_DNA"/>
</dbReference>
<dbReference type="Proteomes" id="UP001371305">
    <property type="component" value="Unassembled WGS sequence"/>
</dbReference>
<dbReference type="InterPro" id="IPR016035">
    <property type="entry name" value="Acyl_Trfase/lysoPLipase"/>
</dbReference>
<feature type="domain" description="PNPLA" evidence="5">
    <location>
        <begin position="45"/>
        <end position="208"/>
    </location>
</feature>
<feature type="short sequence motif" description="DGA/G" evidence="4">
    <location>
        <begin position="195"/>
        <end position="197"/>
    </location>
</feature>
<gene>
    <name evidence="6" type="ORF">WKV53_06475</name>
</gene>
<comment type="caution">
    <text evidence="4">Lacks conserved residue(s) required for the propagation of feature annotation.</text>
</comment>
<accession>A0ABU9ATY9</accession>
<evidence type="ECO:0000256" key="4">
    <source>
        <dbReference type="PROSITE-ProRule" id="PRU01161"/>
    </source>
</evidence>
<keyword evidence="7" id="KW-1185">Reference proteome</keyword>
<dbReference type="PROSITE" id="PS51635">
    <property type="entry name" value="PNPLA"/>
    <property type="match status" value="1"/>
</dbReference>
<comment type="caution">
    <text evidence="6">The sequence shown here is derived from an EMBL/GenBank/DDBJ whole genome shotgun (WGS) entry which is preliminary data.</text>
</comment>
<dbReference type="InterPro" id="IPR002641">
    <property type="entry name" value="PNPLA_dom"/>
</dbReference>
<protein>
    <submittedName>
        <fullName evidence="6">Patatin-like phospholipase family protein</fullName>
    </submittedName>
</protein>
<evidence type="ECO:0000313" key="7">
    <source>
        <dbReference type="Proteomes" id="UP001371305"/>
    </source>
</evidence>
<proteinExistence type="predicted"/>
<keyword evidence="2 4" id="KW-0442">Lipid degradation</keyword>
<feature type="short sequence motif" description="GXSXG" evidence="4">
    <location>
        <begin position="76"/>
        <end position="80"/>
    </location>
</feature>
<dbReference type="InterPro" id="IPR050301">
    <property type="entry name" value="NTE"/>
</dbReference>
<dbReference type="SUPFAM" id="SSF52151">
    <property type="entry name" value="FabD/lysophospholipase-like"/>
    <property type="match status" value="1"/>
</dbReference>
<dbReference type="Gene3D" id="3.40.1090.10">
    <property type="entry name" value="Cytosolic phospholipase A2 catalytic domain"/>
    <property type="match status" value="1"/>
</dbReference>
<name>A0ABU9ATY9_9BACT</name>
<evidence type="ECO:0000259" key="5">
    <source>
        <dbReference type="PROSITE" id="PS51635"/>
    </source>
</evidence>
<feature type="active site" description="Nucleophile" evidence="4">
    <location>
        <position position="78"/>
    </location>
</feature>
<dbReference type="Pfam" id="PF01734">
    <property type="entry name" value="Patatin"/>
    <property type="match status" value="1"/>
</dbReference>
<dbReference type="CDD" id="cd07205">
    <property type="entry name" value="Pat_PNPLA6_PNPLA7_NTE1_like"/>
    <property type="match status" value="1"/>
</dbReference>
<evidence type="ECO:0000256" key="3">
    <source>
        <dbReference type="ARBA" id="ARBA00023098"/>
    </source>
</evidence>
<organism evidence="6 7">
    <name type="scientific">Luteolibacter soli</name>
    <dbReference type="NCBI Taxonomy" id="3135280"/>
    <lineage>
        <taxon>Bacteria</taxon>
        <taxon>Pseudomonadati</taxon>
        <taxon>Verrucomicrobiota</taxon>
        <taxon>Verrucomicrobiia</taxon>
        <taxon>Verrucomicrobiales</taxon>
        <taxon>Verrucomicrobiaceae</taxon>
        <taxon>Luteolibacter</taxon>
    </lineage>
</organism>
<feature type="active site" description="Proton acceptor" evidence="4">
    <location>
        <position position="195"/>
    </location>
</feature>
<evidence type="ECO:0000256" key="1">
    <source>
        <dbReference type="ARBA" id="ARBA00022801"/>
    </source>
</evidence>
<evidence type="ECO:0000256" key="2">
    <source>
        <dbReference type="ARBA" id="ARBA00022963"/>
    </source>
</evidence>